<reference evidence="1 3" key="2">
    <citation type="journal article" date="2014" name="BMC Genomics">
        <title>An improved genome release (version Mt4.0) for the model legume Medicago truncatula.</title>
        <authorList>
            <person name="Tang H."/>
            <person name="Krishnakumar V."/>
            <person name="Bidwell S."/>
            <person name="Rosen B."/>
            <person name="Chan A."/>
            <person name="Zhou S."/>
            <person name="Gentzbittel L."/>
            <person name="Childs K.L."/>
            <person name="Yandell M."/>
            <person name="Gundlach H."/>
            <person name="Mayer K.F."/>
            <person name="Schwartz D.C."/>
            <person name="Town C.D."/>
        </authorList>
    </citation>
    <scope>GENOME REANNOTATION</scope>
    <source>
        <strain evidence="2 3">cv. Jemalong A17</strain>
    </source>
</reference>
<dbReference type="InterPro" id="IPR006553">
    <property type="entry name" value="Leu-rich_rpt_Cys-con_subtyp"/>
</dbReference>
<gene>
    <name evidence="1" type="ordered locus">MTR_3g073390</name>
</gene>
<dbReference type="Gene3D" id="3.80.10.10">
    <property type="entry name" value="Ribonuclease Inhibitor"/>
    <property type="match status" value="1"/>
</dbReference>
<reference evidence="2" key="3">
    <citation type="submission" date="2015-04" db="UniProtKB">
        <authorList>
            <consortium name="EnsemblPlants"/>
        </authorList>
    </citation>
    <scope>IDENTIFICATION</scope>
    <source>
        <strain evidence="2">cv. Jemalong A17</strain>
    </source>
</reference>
<dbReference type="SMART" id="SM00367">
    <property type="entry name" value="LRR_CC"/>
    <property type="match status" value="5"/>
</dbReference>
<keyword evidence="3" id="KW-1185">Reference proteome</keyword>
<name>G7J460_MEDTR</name>
<dbReference type="eggNOG" id="KOG1947">
    <property type="taxonomic scope" value="Eukaryota"/>
</dbReference>
<dbReference type="PANTHER" id="PTHR13318">
    <property type="entry name" value="PARTNER OF PAIRED, ISOFORM B-RELATED"/>
    <property type="match status" value="1"/>
</dbReference>
<dbReference type="AlphaFoldDB" id="G7J460"/>
<accession>G7J460</accession>
<reference evidence="1 3" key="1">
    <citation type="journal article" date="2011" name="Nature">
        <title>The Medicago genome provides insight into the evolution of rhizobial symbioses.</title>
        <authorList>
            <person name="Young N.D."/>
            <person name="Debelle F."/>
            <person name="Oldroyd G.E."/>
            <person name="Geurts R."/>
            <person name="Cannon S.B."/>
            <person name="Udvardi M.K."/>
            <person name="Benedito V.A."/>
            <person name="Mayer K.F."/>
            <person name="Gouzy J."/>
            <person name="Schoof H."/>
            <person name="Van de Peer Y."/>
            <person name="Proost S."/>
            <person name="Cook D.R."/>
            <person name="Meyers B.C."/>
            <person name="Spannagl M."/>
            <person name="Cheung F."/>
            <person name="De Mita S."/>
            <person name="Krishnakumar V."/>
            <person name="Gundlach H."/>
            <person name="Zhou S."/>
            <person name="Mudge J."/>
            <person name="Bharti A.K."/>
            <person name="Murray J.D."/>
            <person name="Naoumkina M.A."/>
            <person name="Rosen B."/>
            <person name="Silverstein K.A."/>
            <person name="Tang H."/>
            <person name="Rombauts S."/>
            <person name="Zhao P.X."/>
            <person name="Zhou P."/>
            <person name="Barbe V."/>
            <person name="Bardou P."/>
            <person name="Bechner M."/>
            <person name="Bellec A."/>
            <person name="Berger A."/>
            <person name="Berges H."/>
            <person name="Bidwell S."/>
            <person name="Bisseling T."/>
            <person name="Choisne N."/>
            <person name="Couloux A."/>
            <person name="Denny R."/>
            <person name="Deshpande S."/>
            <person name="Dai X."/>
            <person name="Doyle J.J."/>
            <person name="Dudez A.M."/>
            <person name="Farmer A.D."/>
            <person name="Fouteau S."/>
            <person name="Franken C."/>
            <person name="Gibelin C."/>
            <person name="Gish J."/>
            <person name="Goldstein S."/>
            <person name="Gonzalez A.J."/>
            <person name="Green P.J."/>
            <person name="Hallab A."/>
            <person name="Hartog M."/>
            <person name="Hua A."/>
            <person name="Humphray S.J."/>
            <person name="Jeong D.H."/>
            <person name="Jing Y."/>
            <person name="Jocker A."/>
            <person name="Kenton S.M."/>
            <person name="Kim D.J."/>
            <person name="Klee K."/>
            <person name="Lai H."/>
            <person name="Lang C."/>
            <person name="Lin S."/>
            <person name="Macmil S.L."/>
            <person name="Magdelenat G."/>
            <person name="Matthews L."/>
            <person name="McCorrison J."/>
            <person name="Monaghan E.L."/>
            <person name="Mun J.H."/>
            <person name="Najar F.Z."/>
            <person name="Nicholson C."/>
            <person name="Noirot C."/>
            <person name="O'Bleness M."/>
            <person name="Paule C.R."/>
            <person name="Poulain J."/>
            <person name="Prion F."/>
            <person name="Qin B."/>
            <person name="Qu C."/>
            <person name="Retzel E.F."/>
            <person name="Riddle C."/>
            <person name="Sallet E."/>
            <person name="Samain S."/>
            <person name="Samson N."/>
            <person name="Sanders I."/>
            <person name="Saurat O."/>
            <person name="Scarpelli C."/>
            <person name="Schiex T."/>
            <person name="Segurens B."/>
            <person name="Severin A.J."/>
            <person name="Sherrier D.J."/>
            <person name="Shi R."/>
            <person name="Sims S."/>
            <person name="Singer S.R."/>
            <person name="Sinharoy S."/>
            <person name="Sterck L."/>
            <person name="Viollet A."/>
            <person name="Wang B.B."/>
            <person name="Wang K."/>
            <person name="Wang M."/>
            <person name="Wang X."/>
            <person name="Warfsmann J."/>
            <person name="Weissenbach J."/>
            <person name="White D.D."/>
            <person name="White J.D."/>
            <person name="Wiley G.B."/>
            <person name="Wincker P."/>
            <person name="Xing Y."/>
            <person name="Yang L."/>
            <person name="Yao Z."/>
            <person name="Ying F."/>
            <person name="Zhai J."/>
            <person name="Zhou L."/>
            <person name="Zuber A."/>
            <person name="Denarie J."/>
            <person name="Dixon R.A."/>
            <person name="May G.D."/>
            <person name="Schwartz D.C."/>
            <person name="Rogers J."/>
            <person name="Quetier F."/>
            <person name="Town C.D."/>
            <person name="Roe B.A."/>
        </authorList>
    </citation>
    <scope>NUCLEOTIDE SEQUENCE [LARGE SCALE GENOMIC DNA]</scope>
    <source>
        <strain evidence="1">A17</strain>
        <strain evidence="2 3">cv. Jemalong A17</strain>
    </source>
</reference>
<dbReference type="SUPFAM" id="SSF52047">
    <property type="entry name" value="RNI-like"/>
    <property type="match status" value="2"/>
</dbReference>
<proteinExistence type="predicted"/>
<dbReference type="EMBL" id="CM001219">
    <property type="protein sequence ID" value="AES71385.2"/>
    <property type="molecule type" value="Genomic_DNA"/>
</dbReference>
<dbReference type="Proteomes" id="UP000002051">
    <property type="component" value="Chromosome 3"/>
</dbReference>
<dbReference type="PANTHER" id="PTHR13318:SF106">
    <property type="entry name" value="F-BOX_LRR-REPEAT PROTEIN 2"/>
    <property type="match status" value="1"/>
</dbReference>
<sequence>MTTSSSQKRKAEDFDDLLPEDCWEFVLSKLLKIDNIDHRNRYIRQTVSFVSKRFPYLTSLDFSRFRGDDLNSLLCRDSCSCSLSYLTSLNLSNHPTFPALGLEKLVKKTQLSLTSLTCSNLGSPLNHTDITFIADSFPLLELEDFDISFPKGRITSDDYDSCNNALKVLAQKLLKLRKVNLSDEVVMLECPLLTHAGIASAIYERPSLSSFSVGNFMEPRESKNVTSYFIDSLVSLKHLTHLDLSLSCVTDDMLISVANEDLPLRNLVLQDCCEYTYFGISYFLSKCRFVQHLNLQNAKFLNDDDNSSMLYPYLRDLVSINVSGCNMLTNVTLFAFPRHCPLLSDIRMESTSIGIGPLGEPFVYRQVKSLHLANNSQLLNVNIDIFAFMFPNLQLLDLNSCPGISKDIGNVLRRWGDIRYLELPFYPQKELPWINFKSSKLEFCPQLQQLDVENCRDITEDGVRLVVVNCKHLREINLQHCRKVSANIVDRMILLRPSLKIIAPPYPHAFLSLSDFEKGLLYVQDLVH</sequence>
<dbReference type="EnsemblPlants" id="AES71385">
    <property type="protein sequence ID" value="AES71385"/>
    <property type="gene ID" value="MTR_3g073390"/>
</dbReference>
<dbReference type="HOGENOM" id="CLU_028145_1_1_1"/>
<dbReference type="GO" id="GO:0031146">
    <property type="term" value="P:SCF-dependent proteasomal ubiquitin-dependent protein catabolic process"/>
    <property type="evidence" value="ECO:0000318"/>
    <property type="project" value="GO_Central"/>
</dbReference>
<dbReference type="PaxDb" id="3880-AES71385"/>
<evidence type="ECO:0000313" key="3">
    <source>
        <dbReference type="Proteomes" id="UP000002051"/>
    </source>
</evidence>
<protein>
    <submittedName>
        <fullName evidence="1">F-box/LRR protein, putative</fullName>
    </submittedName>
</protein>
<evidence type="ECO:0000313" key="2">
    <source>
        <dbReference type="EnsemblPlants" id="AES71385"/>
    </source>
</evidence>
<organism evidence="1 3">
    <name type="scientific">Medicago truncatula</name>
    <name type="common">Barrel medic</name>
    <name type="synonym">Medicago tribuloides</name>
    <dbReference type="NCBI Taxonomy" id="3880"/>
    <lineage>
        <taxon>Eukaryota</taxon>
        <taxon>Viridiplantae</taxon>
        <taxon>Streptophyta</taxon>
        <taxon>Embryophyta</taxon>
        <taxon>Tracheophyta</taxon>
        <taxon>Spermatophyta</taxon>
        <taxon>Magnoliopsida</taxon>
        <taxon>eudicotyledons</taxon>
        <taxon>Gunneridae</taxon>
        <taxon>Pentapetalae</taxon>
        <taxon>rosids</taxon>
        <taxon>fabids</taxon>
        <taxon>Fabales</taxon>
        <taxon>Fabaceae</taxon>
        <taxon>Papilionoideae</taxon>
        <taxon>50 kb inversion clade</taxon>
        <taxon>NPAAA clade</taxon>
        <taxon>Hologalegina</taxon>
        <taxon>IRL clade</taxon>
        <taxon>Trifolieae</taxon>
        <taxon>Medicago</taxon>
    </lineage>
</organism>
<accession>A0A0C3VJ38</accession>
<dbReference type="GO" id="GO:0019005">
    <property type="term" value="C:SCF ubiquitin ligase complex"/>
    <property type="evidence" value="ECO:0000318"/>
    <property type="project" value="GO_Central"/>
</dbReference>
<dbReference type="InterPro" id="IPR032675">
    <property type="entry name" value="LRR_dom_sf"/>
</dbReference>
<evidence type="ECO:0000313" key="1">
    <source>
        <dbReference type="EMBL" id="AES71385.2"/>
    </source>
</evidence>